<dbReference type="EMBL" id="JAODUP010000025">
    <property type="protein sequence ID" value="KAK2167724.1"/>
    <property type="molecule type" value="Genomic_DNA"/>
</dbReference>
<organism evidence="1 2">
    <name type="scientific">Paralvinella palmiformis</name>
    <dbReference type="NCBI Taxonomy" id="53620"/>
    <lineage>
        <taxon>Eukaryota</taxon>
        <taxon>Metazoa</taxon>
        <taxon>Spiralia</taxon>
        <taxon>Lophotrochozoa</taxon>
        <taxon>Annelida</taxon>
        <taxon>Polychaeta</taxon>
        <taxon>Sedentaria</taxon>
        <taxon>Canalipalpata</taxon>
        <taxon>Terebellida</taxon>
        <taxon>Terebelliformia</taxon>
        <taxon>Alvinellidae</taxon>
        <taxon>Paralvinella</taxon>
    </lineage>
</organism>
<evidence type="ECO:0000313" key="1">
    <source>
        <dbReference type="EMBL" id="KAK2167724.1"/>
    </source>
</evidence>
<name>A0AAD9NHV2_9ANNE</name>
<comment type="caution">
    <text evidence="1">The sequence shown here is derived from an EMBL/GenBank/DDBJ whole genome shotgun (WGS) entry which is preliminary data.</text>
</comment>
<accession>A0AAD9NHV2</accession>
<gene>
    <name evidence="1" type="ORF">LSH36_25g10063</name>
</gene>
<protein>
    <submittedName>
        <fullName evidence="1">Uncharacterized protein</fullName>
    </submittedName>
</protein>
<sequence length="103" mass="11965">MYQTYRQLTDKHTHTFIFCDNSFLTITICLYVSLPCHFNLLSSLTIFYLACYQCTELFVYRYGYVPLPAVNSGVVTSLELVSSQDLENVCDKISRYRDVMVYG</sequence>
<dbReference type="AlphaFoldDB" id="A0AAD9NHV2"/>
<keyword evidence="2" id="KW-1185">Reference proteome</keyword>
<reference evidence="1" key="1">
    <citation type="journal article" date="2023" name="Mol. Biol. Evol.">
        <title>Third-Generation Sequencing Reveals the Adaptive Role of the Epigenome in Three Deep-Sea Polychaetes.</title>
        <authorList>
            <person name="Perez M."/>
            <person name="Aroh O."/>
            <person name="Sun Y."/>
            <person name="Lan Y."/>
            <person name="Juniper S.K."/>
            <person name="Young C.R."/>
            <person name="Angers B."/>
            <person name="Qian P.Y."/>
        </authorList>
    </citation>
    <scope>NUCLEOTIDE SEQUENCE</scope>
    <source>
        <strain evidence="1">P08H-3</strain>
    </source>
</reference>
<proteinExistence type="predicted"/>
<evidence type="ECO:0000313" key="2">
    <source>
        <dbReference type="Proteomes" id="UP001208570"/>
    </source>
</evidence>
<dbReference type="Proteomes" id="UP001208570">
    <property type="component" value="Unassembled WGS sequence"/>
</dbReference>